<keyword evidence="5" id="KW-1185">Reference proteome</keyword>
<evidence type="ECO:0000256" key="1">
    <source>
        <dbReference type="SAM" id="MobiDB-lite"/>
    </source>
</evidence>
<comment type="caution">
    <text evidence="4">The sequence shown here is derived from an EMBL/GenBank/DDBJ whole genome shotgun (WGS) entry which is preliminary data.</text>
</comment>
<dbReference type="AlphaFoldDB" id="A0A445K0B9"/>
<organism evidence="4 5">
    <name type="scientific">Glycine soja</name>
    <name type="common">Wild soybean</name>
    <dbReference type="NCBI Taxonomy" id="3848"/>
    <lineage>
        <taxon>Eukaryota</taxon>
        <taxon>Viridiplantae</taxon>
        <taxon>Streptophyta</taxon>
        <taxon>Embryophyta</taxon>
        <taxon>Tracheophyta</taxon>
        <taxon>Spermatophyta</taxon>
        <taxon>Magnoliopsida</taxon>
        <taxon>eudicotyledons</taxon>
        <taxon>Gunneridae</taxon>
        <taxon>Pentapetalae</taxon>
        <taxon>rosids</taxon>
        <taxon>fabids</taxon>
        <taxon>Fabales</taxon>
        <taxon>Fabaceae</taxon>
        <taxon>Papilionoideae</taxon>
        <taxon>50 kb inversion clade</taxon>
        <taxon>NPAAA clade</taxon>
        <taxon>indigoferoid/millettioid clade</taxon>
        <taxon>Phaseoleae</taxon>
        <taxon>Glycine</taxon>
        <taxon>Glycine subgen. Soja</taxon>
    </lineage>
</organism>
<sequence>MGYKRCHEANEFEDLSLNKAKRFECNNELVSLADIVTPNKAFAQTVIKGDDEDGFYNIQWHDPLETDAAKEFPYTGDKNVQTSGHFSCYSSEDDTGSGATSLSSASSCCLEFDIPQKAFVPFDDDYLAFGCSPRKSVPIGPNHQATVPVWRGKVNKMSELGIYNHDSPSSGLVSAHTIDEDEERLMGTSVLSMDESSFHLLSSNDIGQGRTECNCMDRGSIRCVRQHVREARENLMETLGEEKFVNLGFCDMGEDVSRQWTEEEEDMFHEVVYSNPASLGRNFWKHLSVTFPSQTNKEIVSYYFNVFMLRRRAAQNRSRFLDIDSDDDECQTRNPRIFGFENSDDSAIESLGDQDVRMENQDNSDDDDDNNSDDGTEDNVHGSDMGNTTEIEGEIDESPSNLQVNSQIEPWSNPDEHVNGTPGILNYNIAVGDDSCMSFECDANMDVSCHSHGLGDASSALQARGFKCDQSPHMKEKLDLSSNEMDHVYLLEPCVAKDWWYPGYSTCPTPSTDLDFLPTSNLIEEFFGHGTRDKET</sequence>
<dbReference type="PANTHER" id="PTHR46872">
    <property type="entry name" value="DNA BINDING PROTEIN"/>
    <property type="match status" value="1"/>
</dbReference>
<dbReference type="InterPro" id="IPR001005">
    <property type="entry name" value="SANT/Myb"/>
</dbReference>
<gene>
    <name evidence="4" type="ORF">D0Y65_018697</name>
</gene>
<feature type="compositionally biased region" description="Acidic residues" evidence="1">
    <location>
        <begin position="362"/>
        <end position="377"/>
    </location>
</feature>
<dbReference type="PANTHER" id="PTHR46872:SF5">
    <property type="entry name" value="MYB-LIKE DOMAIN-CONTAINING PROTEIN"/>
    <property type="match status" value="1"/>
</dbReference>
<dbReference type="Gene3D" id="1.10.10.60">
    <property type="entry name" value="Homeodomain-like"/>
    <property type="match status" value="1"/>
</dbReference>
<proteinExistence type="predicted"/>
<feature type="region of interest" description="Disordered" evidence="1">
    <location>
        <begin position="325"/>
        <end position="400"/>
    </location>
</feature>
<accession>A0A445K0B9</accession>
<dbReference type="EMBL" id="QZWG01000007">
    <property type="protein sequence ID" value="RZC04204.1"/>
    <property type="molecule type" value="Genomic_DNA"/>
</dbReference>
<dbReference type="EMBL" id="QZWG01000007">
    <property type="protein sequence ID" value="RZC04203.1"/>
    <property type="molecule type" value="Genomic_DNA"/>
</dbReference>
<evidence type="ECO:0000313" key="3">
    <source>
        <dbReference type="EMBL" id="RZC04204.1"/>
    </source>
</evidence>
<evidence type="ECO:0000313" key="2">
    <source>
        <dbReference type="EMBL" id="RZC04203.1"/>
    </source>
</evidence>
<dbReference type="Gramene" id="XM_028385649.1">
    <property type="protein sequence ID" value="XP_028241450.1"/>
    <property type="gene ID" value="LOC114419847"/>
</dbReference>
<protein>
    <submittedName>
        <fullName evidence="2">AT-rich interactive domain-containing protein 2 isoform A</fullName>
    </submittedName>
    <submittedName>
        <fullName evidence="3">AT-rich interactive domain-containing protein 2 isoform B</fullName>
    </submittedName>
    <submittedName>
        <fullName evidence="4">AT-rich interactive domain-containing protein 2 isoform C</fullName>
    </submittedName>
</protein>
<name>A0A445K0B9_GLYSO</name>
<dbReference type="EMBL" id="QZWG01000007">
    <property type="protein sequence ID" value="RZC04205.1"/>
    <property type="molecule type" value="Genomic_DNA"/>
</dbReference>
<dbReference type="CDD" id="cd00167">
    <property type="entry name" value="SANT"/>
    <property type="match status" value="1"/>
</dbReference>
<dbReference type="Proteomes" id="UP000289340">
    <property type="component" value="Chromosome 7"/>
</dbReference>
<reference evidence="4 5" key="1">
    <citation type="submission" date="2018-09" db="EMBL/GenBank/DDBJ databases">
        <title>A high-quality reference genome of wild soybean provides a powerful tool to mine soybean genomes.</title>
        <authorList>
            <person name="Xie M."/>
            <person name="Chung C.Y.L."/>
            <person name="Li M.-W."/>
            <person name="Wong F.-L."/>
            <person name="Chan T.-F."/>
            <person name="Lam H.-M."/>
        </authorList>
    </citation>
    <scope>NUCLEOTIDE SEQUENCE [LARGE SCALE GENOMIC DNA]</scope>
    <source>
        <strain evidence="5">cv. W05</strain>
        <tissue evidence="4">Hypocotyl of etiolated seedlings</tissue>
    </source>
</reference>
<evidence type="ECO:0000313" key="5">
    <source>
        <dbReference type="Proteomes" id="UP000289340"/>
    </source>
</evidence>
<evidence type="ECO:0000313" key="4">
    <source>
        <dbReference type="EMBL" id="RZC04205.1"/>
    </source>
</evidence>